<dbReference type="Gene3D" id="3.40.50.300">
    <property type="entry name" value="P-loop containing nucleotide triphosphate hydrolases"/>
    <property type="match status" value="1"/>
</dbReference>
<dbReference type="CDD" id="cd06170">
    <property type="entry name" value="LuxR_C_like"/>
    <property type="match status" value="1"/>
</dbReference>
<proteinExistence type="predicted"/>
<dbReference type="SUPFAM" id="SSF52540">
    <property type="entry name" value="P-loop containing nucleoside triphosphate hydrolases"/>
    <property type="match status" value="1"/>
</dbReference>
<dbReference type="PRINTS" id="PR00038">
    <property type="entry name" value="HTHLUXR"/>
</dbReference>
<dbReference type="PROSITE" id="PS50043">
    <property type="entry name" value="HTH_LUXR_2"/>
    <property type="match status" value="1"/>
</dbReference>
<sequence length="965" mass="102897">MPGQYAEHRDLSLPTYWHSLKGGGHSGGSSRSCHCGVEEAVPAGETVTPLIGRDADLAALESALDSAKNGGGEVFLVAGDAGAGKTRLAREFIRRAEANGTVALWGGCSELDFSLPYLPFNEAIGAYVATADVACLRERLGSLADAVSAIVPGLSSGAPQRFDLTNGGARLQLFEAVIAVLRAVAHTAPSGVILVVDDVQWADASTRELLDFVARRARQLPLLLVMTYRSDEVSPSHSLRVILDGWRRAGLASTLPVRPLTAPEVRRLICARLGVDRVSHGFVDMLFARSGGVPLVVEQLLEHAINSGQMFERDGVWQYSALSKLDMPDSLAAGILRRLDRLESAHVRVVTAAAVLGRVFDPRLLPELTELPVNTVSAALHASVNAQLLDTDTADRSRLCFRHPLIHEAVYKAIAVWDVTDLHARAADVLSRVLPPAPVIDRARHLLAAGRTSDAAPLCADAAEMAARSGAFAEAAALYEHALAGVSDPGERGELLCEQGRMLSASGRPVTAVVPLKEGVELLQRVAHPSTPKVMLALGASHWFAGDHRASFEAFDAARVLLEKMPPSSDLASAYARVAMWHNSILDCKVGLEYADRALAMAEELDAELARAPALTYRGVALCELGQRDEGLALIDRGVAEAVRLVLPEERATGLALSAEQRAFAMRARELPQICEELRAVHTGPATEVYASLIEAIAVRFLGDAGETEMAARALVAGGEALGCGLLAFLGREILAGAWLERGRLDDAAALMEDLGSREGMWQRSFGPNRVALAMARGDAELAANEARNLLDRLPAVVSDPFVASIAVPALLAAQDEDEAEHWVAAALGPDRHPMAVGAAADLAAYRGDLQTAVALYTEALDGAWGAGYRQLASQYRARLDAIVDGRSAGEPSEVRNSAGALLSPRELEILGLLARGKTDQQIADTVFITIRTVRSYLDRIRSKTGCRRRSELTLLAVELGLLEG</sequence>
<organism evidence="4 5">
    <name type="scientific">Mycobacterium bourgelatii</name>
    <dbReference type="NCBI Taxonomy" id="1273442"/>
    <lineage>
        <taxon>Bacteria</taxon>
        <taxon>Bacillati</taxon>
        <taxon>Actinomycetota</taxon>
        <taxon>Actinomycetes</taxon>
        <taxon>Mycobacteriales</taxon>
        <taxon>Mycobacteriaceae</taxon>
        <taxon>Mycobacterium</taxon>
    </lineage>
</organism>
<dbReference type="Gene3D" id="1.10.10.10">
    <property type="entry name" value="Winged helix-like DNA-binding domain superfamily/Winged helix DNA-binding domain"/>
    <property type="match status" value="1"/>
</dbReference>
<dbReference type="GO" id="GO:0004016">
    <property type="term" value="F:adenylate cyclase activity"/>
    <property type="evidence" value="ECO:0007669"/>
    <property type="project" value="TreeGrafter"/>
</dbReference>
<keyword evidence="2" id="KW-0067">ATP-binding</keyword>
<dbReference type="GO" id="GO:0005524">
    <property type="term" value="F:ATP binding"/>
    <property type="evidence" value="ECO:0007669"/>
    <property type="project" value="UniProtKB-KW"/>
</dbReference>
<dbReference type="EMBL" id="BLKZ01000001">
    <property type="protein sequence ID" value="GFG89489.1"/>
    <property type="molecule type" value="Genomic_DNA"/>
</dbReference>
<evidence type="ECO:0000259" key="3">
    <source>
        <dbReference type="PROSITE" id="PS50043"/>
    </source>
</evidence>
<keyword evidence="1" id="KW-0547">Nucleotide-binding</keyword>
<dbReference type="SMART" id="SM00421">
    <property type="entry name" value="HTH_LUXR"/>
    <property type="match status" value="1"/>
</dbReference>
<dbReference type="Pfam" id="PF13191">
    <property type="entry name" value="AAA_16"/>
    <property type="match status" value="1"/>
</dbReference>
<dbReference type="SUPFAM" id="SSF48452">
    <property type="entry name" value="TPR-like"/>
    <property type="match status" value="1"/>
</dbReference>
<dbReference type="AlphaFoldDB" id="A0A7I9YLH8"/>
<dbReference type="Proteomes" id="UP000465360">
    <property type="component" value="Unassembled WGS sequence"/>
</dbReference>
<evidence type="ECO:0000313" key="5">
    <source>
        <dbReference type="Proteomes" id="UP000465360"/>
    </source>
</evidence>
<dbReference type="InterPro" id="IPR036388">
    <property type="entry name" value="WH-like_DNA-bd_sf"/>
</dbReference>
<dbReference type="InterPro" id="IPR041664">
    <property type="entry name" value="AAA_16"/>
</dbReference>
<dbReference type="PANTHER" id="PTHR16305:SF35">
    <property type="entry name" value="TRANSCRIPTIONAL ACTIVATOR DOMAIN"/>
    <property type="match status" value="1"/>
</dbReference>
<dbReference type="Pfam" id="PF00196">
    <property type="entry name" value="GerE"/>
    <property type="match status" value="1"/>
</dbReference>
<dbReference type="InterPro" id="IPR000792">
    <property type="entry name" value="Tscrpt_reg_LuxR_C"/>
</dbReference>
<dbReference type="InterPro" id="IPR016032">
    <property type="entry name" value="Sig_transdc_resp-reg_C-effctor"/>
</dbReference>
<evidence type="ECO:0000256" key="1">
    <source>
        <dbReference type="ARBA" id="ARBA00022741"/>
    </source>
</evidence>
<dbReference type="PANTHER" id="PTHR16305">
    <property type="entry name" value="TESTICULAR SOLUBLE ADENYLYL CYCLASE"/>
    <property type="match status" value="1"/>
</dbReference>
<dbReference type="GO" id="GO:0005737">
    <property type="term" value="C:cytoplasm"/>
    <property type="evidence" value="ECO:0007669"/>
    <property type="project" value="TreeGrafter"/>
</dbReference>
<evidence type="ECO:0000256" key="2">
    <source>
        <dbReference type="ARBA" id="ARBA00022840"/>
    </source>
</evidence>
<accession>A0A7I9YLH8</accession>
<feature type="domain" description="HTH luxR-type" evidence="3">
    <location>
        <begin position="896"/>
        <end position="961"/>
    </location>
</feature>
<dbReference type="RefSeq" id="WP_163709827.1">
    <property type="nucleotide sequence ID" value="NZ_BLKZ01000001.1"/>
</dbReference>
<dbReference type="GO" id="GO:0003677">
    <property type="term" value="F:DNA binding"/>
    <property type="evidence" value="ECO:0007669"/>
    <property type="project" value="InterPro"/>
</dbReference>
<dbReference type="InterPro" id="IPR011990">
    <property type="entry name" value="TPR-like_helical_dom_sf"/>
</dbReference>
<evidence type="ECO:0000313" key="4">
    <source>
        <dbReference type="EMBL" id="GFG89489.1"/>
    </source>
</evidence>
<protein>
    <submittedName>
        <fullName evidence="4">LuxR family transcriptional regulator</fullName>
    </submittedName>
</protein>
<dbReference type="Gene3D" id="1.25.40.10">
    <property type="entry name" value="Tetratricopeptide repeat domain"/>
    <property type="match status" value="1"/>
</dbReference>
<dbReference type="GO" id="GO:0006355">
    <property type="term" value="P:regulation of DNA-templated transcription"/>
    <property type="evidence" value="ECO:0007669"/>
    <property type="project" value="InterPro"/>
</dbReference>
<dbReference type="InterPro" id="IPR027417">
    <property type="entry name" value="P-loop_NTPase"/>
</dbReference>
<gene>
    <name evidence="4" type="ORF">MBOU_15310</name>
</gene>
<reference evidence="4 5" key="1">
    <citation type="journal article" date="2019" name="Emerg. Microbes Infect.">
        <title>Comprehensive subspecies identification of 175 nontuberculous mycobacteria species based on 7547 genomic profiles.</title>
        <authorList>
            <person name="Matsumoto Y."/>
            <person name="Kinjo T."/>
            <person name="Motooka D."/>
            <person name="Nabeya D."/>
            <person name="Jung N."/>
            <person name="Uechi K."/>
            <person name="Horii T."/>
            <person name="Iida T."/>
            <person name="Fujita J."/>
            <person name="Nakamura S."/>
        </authorList>
    </citation>
    <scope>NUCLEOTIDE SEQUENCE [LARGE SCALE GENOMIC DNA]</scope>
    <source>
        <strain evidence="4 5">JCM 30725</strain>
    </source>
</reference>
<keyword evidence="5" id="KW-1185">Reference proteome</keyword>
<comment type="caution">
    <text evidence="4">The sequence shown here is derived from an EMBL/GenBank/DDBJ whole genome shotgun (WGS) entry which is preliminary data.</text>
</comment>
<dbReference type="SUPFAM" id="SSF46894">
    <property type="entry name" value="C-terminal effector domain of the bipartite response regulators"/>
    <property type="match status" value="1"/>
</dbReference>
<name>A0A7I9YLH8_MYCBU</name>